<evidence type="ECO:0000256" key="3">
    <source>
        <dbReference type="ARBA" id="ARBA00022840"/>
    </source>
</evidence>
<dbReference type="PANTHER" id="PTHR42781:SF4">
    <property type="entry name" value="SPERMIDINE_PUTRESCINE IMPORT ATP-BINDING PROTEIN POTA"/>
    <property type="match status" value="1"/>
</dbReference>
<keyword evidence="2" id="KW-0547">Nucleotide-binding</keyword>
<dbReference type="GO" id="GO:0005524">
    <property type="term" value="F:ATP binding"/>
    <property type="evidence" value="ECO:0007669"/>
    <property type="project" value="UniProtKB-KW"/>
</dbReference>
<evidence type="ECO:0000313" key="5">
    <source>
        <dbReference type="EMBL" id="KAA5613449.1"/>
    </source>
</evidence>
<dbReference type="InterPro" id="IPR013611">
    <property type="entry name" value="Transp-assoc_OB_typ2"/>
</dbReference>
<dbReference type="OrthoDB" id="9802264at2"/>
<dbReference type="InterPro" id="IPR008995">
    <property type="entry name" value="Mo/tungstate-bd_C_term_dom"/>
</dbReference>
<dbReference type="Proteomes" id="UP000325255">
    <property type="component" value="Unassembled WGS sequence"/>
</dbReference>
<dbReference type="RefSeq" id="WP_150039560.1">
    <property type="nucleotide sequence ID" value="NZ_OW485601.1"/>
</dbReference>
<proteinExistence type="predicted"/>
<dbReference type="SUPFAM" id="SSF50331">
    <property type="entry name" value="MOP-like"/>
    <property type="match status" value="1"/>
</dbReference>
<dbReference type="InterPro" id="IPR050093">
    <property type="entry name" value="ABC_SmlMolc_Importer"/>
</dbReference>
<dbReference type="PROSITE" id="PS50893">
    <property type="entry name" value="ABC_TRANSPORTER_2"/>
    <property type="match status" value="1"/>
</dbReference>
<dbReference type="GO" id="GO:0015697">
    <property type="term" value="P:quaternary ammonium group transport"/>
    <property type="evidence" value="ECO:0007669"/>
    <property type="project" value="UniProtKB-ARBA"/>
</dbReference>
<dbReference type="Pfam" id="PF08402">
    <property type="entry name" value="TOBE_2"/>
    <property type="match status" value="1"/>
</dbReference>
<keyword evidence="3 5" id="KW-0067">ATP-binding</keyword>
<dbReference type="GO" id="GO:0022857">
    <property type="term" value="F:transmembrane transporter activity"/>
    <property type="evidence" value="ECO:0007669"/>
    <property type="project" value="InterPro"/>
</dbReference>
<evidence type="ECO:0000256" key="1">
    <source>
        <dbReference type="ARBA" id="ARBA00022448"/>
    </source>
</evidence>
<dbReference type="SMART" id="SM00382">
    <property type="entry name" value="AAA"/>
    <property type="match status" value="1"/>
</dbReference>
<dbReference type="InterPro" id="IPR017871">
    <property type="entry name" value="ABC_transporter-like_CS"/>
</dbReference>
<keyword evidence="6" id="KW-1185">Reference proteome</keyword>
<reference evidence="5 6" key="1">
    <citation type="submission" date="2019-09" db="EMBL/GenBank/DDBJ databases">
        <title>Genome sequence of Rhodovastum atsumiense, a diverse member of the Acetobacteraceae family of non-sulfur purple photosynthetic bacteria.</title>
        <authorList>
            <person name="Meyer T."/>
            <person name="Kyndt J."/>
        </authorList>
    </citation>
    <scope>NUCLEOTIDE SEQUENCE [LARGE SCALE GENOMIC DNA]</scope>
    <source>
        <strain evidence="5 6">DSM 21279</strain>
    </source>
</reference>
<feature type="domain" description="ABC transporter" evidence="4">
    <location>
        <begin position="10"/>
        <end position="240"/>
    </location>
</feature>
<gene>
    <name evidence="5" type="ORF">F1189_05165</name>
</gene>
<organism evidence="5 6">
    <name type="scientific">Rhodovastum atsumiense</name>
    <dbReference type="NCBI Taxonomy" id="504468"/>
    <lineage>
        <taxon>Bacteria</taxon>
        <taxon>Pseudomonadati</taxon>
        <taxon>Pseudomonadota</taxon>
        <taxon>Alphaproteobacteria</taxon>
        <taxon>Acetobacterales</taxon>
        <taxon>Acetobacteraceae</taxon>
        <taxon>Rhodovastum</taxon>
    </lineage>
</organism>
<dbReference type="Pfam" id="PF00005">
    <property type="entry name" value="ABC_tran"/>
    <property type="match status" value="1"/>
</dbReference>
<dbReference type="InterPro" id="IPR003439">
    <property type="entry name" value="ABC_transporter-like_ATP-bd"/>
</dbReference>
<evidence type="ECO:0000256" key="2">
    <source>
        <dbReference type="ARBA" id="ARBA00022741"/>
    </source>
</evidence>
<dbReference type="GO" id="GO:0043190">
    <property type="term" value="C:ATP-binding cassette (ABC) transporter complex"/>
    <property type="evidence" value="ECO:0007669"/>
    <property type="project" value="InterPro"/>
</dbReference>
<evidence type="ECO:0000313" key="6">
    <source>
        <dbReference type="Proteomes" id="UP000325255"/>
    </source>
</evidence>
<protein>
    <submittedName>
        <fullName evidence="5">ABC transporter ATP-binding protein</fullName>
    </submittedName>
</protein>
<evidence type="ECO:0000259" key="4">
    <source>
        <dbReference type="PROSITE" id="PS50893"/>
    </source>
</evidence>
<dbReference type="InterPro" id="IPR003593">
    <property type="entry name" value="AAA+_ATPase"/>
</dbReference>
<name>A0A5M6IZQ0_9PROT</name>
<dbReference type="PANTHER" id="PTHR42781">
    <property type="entry name" value="SPERMIDINE/PUTRESCINE IMPORT ATP-BINDING PROTEIN POTA"/>
    <property type="match status" value="1"/>
</dbReference>
<dbReference type="Gene3D" id="3.40.50.300">
    <property type="entry name" value="P-loop containing nucleotide triphosphate hydrolases"/>
    <property type="match status" value="1"/>
</dbReference>
<dbReference type="GO" id="GO:0016887">
    <property type="term" value="F:ATP hydrolysis activity"/>
    <property type="evidence" value="ECO:0007669"/>
    <property type="project" value="InterPro"/>
</dbReference>
<sequence length="359" mass="39055">MSERKTGATLHLAGISKRYGPQVALQPTDLEVRSGEFLTLLGPSGSGKTTLLSIVAGLVAPSAGEIAIDGQRVTTLPPHRRNIGMVFQNYALFPHLSVFENVAFPLRMRRWPQQDITRAVQAALELVQLPQLAARLPGQLSGGQQQRIALARCLVYRPPVILMDEPLGALDRRLRESIQQEIRRLHAELGPTILYVTHDQEEALSLSDRICLMNHARIAQLGTPAELYRRPNSVFAAQFLGDSNIFSGEVAAEGMVRHPVFGMLRLPEAAEPPGRKVTWMLRPERLRLTTQAPPGTAHGPAMVEDITFAGGLERIRLRLPDAGTVLLTRPDGATPVAPGTAVTLCWDEADAVVLAGAEA</sequence>
<dbReference type="InterPro" id="IPR027417">
    <property type="entry name" value="P-loop_NTPase"/>
</dbReference>
<dbReference type="EMBL" id="VWPK01000006">
    <property type="protein sequence ID" value="KAA5613449.1"/>
    <property type="molecule type" value="Genomic_DNA"/>
</dbReference>
<dbReference type="SUPFAM" id="SSF52540">
    <property type="entry name" value="P-loop containing nucleoside triphosphate hydrolases"/>
    <property type="match status" value="1"/>
</dbReference>
<comment type="caution">
    <text evidence="5">The sequence shown here is derived from an EMBL/GenBank/DDBJ whole genome shotgun (WGS) entry which is preliminary data.</text>
</comment>
<keyword evidence="1" id="KW-0813">Transport</keyword>
<dbReference type="PROSITE" id="PS00211">
    <property type="entry name" value="ABC_TRANSPORTER_1"/>
    <property type="match status" value="1"/>
</dbReference>
<dbReference type="Gene3D" id="2.40.50.100">
    <property type="match status" value="1"/>
</dbReference>
<dbReference type="FunFam" id="3.40.50.300:FF:000425">
    <property type="entry name" value="Probable ABC transporter, ATP-binding subunit"/>
    <property type="match status" value="1"/>
</dbReference>
<dbReference type="AlphaFoldDB" id="A0A5M6IZQ0"/>
<accession>A0A5M6IZQ0</accession>